<proteinExistence type="predicted"/>
<evidence type="ECO:0000313" key="2">
    <source>
        <dbReference type="EMBL" id="MFA3837045.1"/>
    </source>
</evidence>
<gene>
    <name evidence="2" type="ORF">ACEG43_12780</name>
</gene>
<keyword evidence="3" id="KW-1185">Reference proteome</keyword>
<feature type="region of interest" description="Disordered" evidence="1">
    <location>
        <begin position="38"/>
        <end position="61"/>
    </location>
</feature>
<reference evidence="2 3" key="1">
    <citation type="submission" date="2024-08" db="EMBL/GenBank/DDBJ databases">
        <title>Genome sequence of Streptomyces aureus CACIA-1.46HGO.</title>
        <authorList>
            <person name="Evangelista-Martinez Z."/>
        </authorList>
    </citation>
    <scope>NUCLEOTIDE SEQUENCE [LARGE SCALE GENOMIC DNA]</scope>
    <source>
        <strain evidence="2 3">CACIA-1.46HGO</strain>
    </source>
</reference>
<organism evidence="2 3">
    <name type="scientific">Streptomyces aureus</name>
    <dbReference type="NCBI Taxonomy" id="193461"/>
    <lineage>
        <taxon>Bacteria</taxon>
        <taxon>Bacillati</taxon>
        <taxon>Actinomycetota</taxon>
        <taxon>Actinomycetes</taxon>
        <taxon>Kitasatosporales</taxon>
        <taxon>Streptomycetaceae</taxon>
        <taxon>Streptomyces</taxon>
    </lineage>
</organism>
<accession>A0ABV4SF28</accession>
<dbReference type="Proteomes" id="UP001571476">
    <property type="component" value="Unassembled WGS sequence"/>
</dbReference>
<dbReference type="EMBL" id="JBGOSP010000005">
    <property type="protein sequence ID" value="MFA3837045.1"/>
    <property type="molecule type" value="Genomic_DNA"/>
</dbReference>
<evidence type="ECO:0000313" key="3">
    <source>
        <dbReference type="Proteomes" id="UP001571476"/>
    </source>
</evidence>
<evidence type="ECO:0000256" key="1">
    <source>
        <dbReference type="SAM" id="MobiDB-lite"/>
    </source>
</evidence>
<name>A0ABV4SF28_9ACTN</name>
<sequence>MGVRGREPGANRLTQRGITGDIVTAVAPAKVARQWWRPGRTKGLTAPCSHDSGTSPSRRSHLTPVVISTAPAPATAWPGAPLTVTPDYYTDKPFIRAENTCMRYGDEYDYARDGEPGW</sequence>
<comment type="caution">
    <text evidence="2">The sequence shown here is derived from an EMBL/GenBank/DDBJ whole genome shotgun (WGS) entry which is preliminary data.</text>
</comment>
<protein>
    <submittedName>
        <fullName evidence="2">Uncharacterized protein</fullName>
    </submittedName>
</protein>